<feature type="compositionally biased region" description="Basic and acidic residues" evidence="1">
    <location>
        <begin position="215"/>
        <end position="225"/>
    </location>
</feature>
<evidence type="ECO:0008006" key="4">
    <source>
        <dbReference type="Google" id="ProtNLM"/>
    </source>
</evidence>
<name>A0ABP7PZI1_9ACTN</name>
<evidence type="ECO:0000313" key="2">
    <source>
        <dbReference type="EMBL" id="GAA3973797.1"/>
    </source>
</evidence>
<keyword evidence="3" id="KW-1185">Reference proteome</keyword>
<feature type="region of interest" description="Disordered" evidence="1">
    <location>
        <begin position="215"/>
        <end position="240"/>
    </location>
</feature>
<dbReference type="EMBL" id="BAAAZX010000001">
    <property type="protein sequence ID" value="GAA3973797.1"/>
    <property type="molecule type" value="Genomic_DNA"/>
</dbReference>
<evidence type="ECO:0000256" key="1">
    <source>
        <dbReference type="SAM" id="MobiDB-lite"/>
    </source>
</evidence>
<accession>A0ABP7PZI1</accession>
<reference evidence="3" key="1">
    <citation type="journal article" date="2019" name="Int. J. Syst. Evol. Microbiol.">
        <title>The Global Catalogue of Microorganisms (GCM) 10K type strain sequencing project: providing services to taxonomists for standard genome sequencing and annotation.</title>
        <authorList>
            <consortium name="The Broad Institute Genomics Platform"/>
            <consortium name="The Broad Institute Genome Sequencing Center for Infectious Disease"/>
            <person name="Wu L."/>
            <person name="Ma J."/>
        </authorList>
    </citation>
    <scope>NUCLEOTIDE SEQUENCE [LARGE SCALE GENOMIC DNA]</scope>
    <source>
        <strain evidence="3">JCM 16924</strain>
    </source>
</reference>
<proteinExistence type="predicted"/>
<sequence>MPGTKAAQDGAAMLHTGVASGQTSPGDPGPEKTKPSPGMFRDTTADMTGTSDGRSPAGGAQKLRTLARAGEASAGRLARARMSIVVDSGISKTPSPFARTWRIRPTVGVLVTRMERVKTACVHGLPPRVRGIPARASRWRRNGGADCSKVKLRVDIAAGNAWRADDCRVFDDTREPSRSQSGPRAQDQVHPLGLGHDLPVAAPWTAARVRQASREPRGWIADRMRGPSRQLPVTQRAAVT</sequence>
<gene>
    <name evidence="2" type="ORF">GCM10022232_01180</name>
</gene>
<feature type="region of interest" description="Disordered" evidence="1">
    <location>
        <begin position="173"/>
        <end position="197"/>
    </location>
</feature>
<evidence type="ECO:0000313" key="3">
    <source>
        <dbReference type="Proteomes" id="UP001500456"/>
    </source>
</evidence>
<dbReference type="Proteomes" id="UP001500456">
    <property type="component" value="Unassembled WGS sequence"/>
</dbReference>
<comment type="caution">
    <text evidence="2">The sequence shown here is derived from an EMBL/GenBank/DDBJ whole genome shotgun (WGS) entry which is preliminary data.</text>
</comment>
<protein>
    <recommendedName>
        <fullName evidence="4">Transposase</fullName>
    </recommendedName>
</protein>
<feature type="region of interest" description="Disordered" evidence="1">
    <location>
        <begin position="1"/>
        <end position="60"/>
    </location>
</feature>
<organism evidence="2 3">
    <name type="scientific">Streptomyces plumbiresistens</name>
    <dbReference type="NCBI Taxonomy" id="511811"/>
    <lineage>
        <taxon>Bacteria</taxon>
        <taxon>Bacillati</taxon>
        <taxon>Actinomycetota</taxon>
        <taxon>Actinomycetes</taxon>
        <taxon>Kitasatosporales</taxon>
        <taxon>Streptomycetaceae</taxon>
        <taxon>Streptomyces</taxon>
    </lineage>
</organism>